<dbReference type="STRING" id="1227497.C491_01881"/>
<evidence type="ECO:0000256" key="1">
    <source>
        <dbReference type="SAM" id="MobiDB-lite"/>
    </source>
</evidence>
<evidence type="ECO:0000256" key="2">
    <source>
        <dbReference type="SAM" id="Phobius"/>
    </source>
</evidence>
<evidence type="ECO:0000313" key="3">
    <source>
        <dbReference type="EMBL" id="ELY60975.1"/>
    </source>
</evidence>
<keyword evidence="2" id="KW-0812">Transmembrane</keyword>
<proteinExistence type="predicted"/>
<feature type="transmembrane region" description="Helical" evidence="2">
    <location>
        <begin position="7"/>
        <end position="29"/>
    </location>
</feature>
<sequence length="109" mass="11882">MKGPGILWMLQTAAGFSLAGPLFFLAANYLFAGRYAWGVSFLFFGLLVLYFPTYLVNRIGGPRAWVRRRLGRGGDDEAEDESTAADGGTDADRSSGSNRGSALERLRSR</sequence>
<dbReference type="RefSeq" id="WP_005553344.1">
    <property type="nucleotide sequence ID" value="NZ_AOIB01000009.1"/>
</dbReference>
<keyword evidence="2" id="KW-1133">Transmembrane helix</keyword>
<protein>
    <submittedName>
        <fullName evidence="3">Uncharacterized protein</fullName>
    </submittedName>
</protein>
<name>L9XGY7_9EURY</name>
<dbReference type="AlphaFoldDB" id="L9XGY7"/>
<comment type="caution">
    <text evidence="3">The sequence shown here is derived from an EMBL/GenBank/DDBJ whole genome shotgun (WGS) entry which is preliminary data.</text>
</comment>
<feature type="transmembrane region" description="Helical" evidence="2">
    <location>
        <begin position="35"/>
        <end position="57"/>
    </location>
</feature>
<accession>L9XGY7</accession>
<reference evidence="3 4" key="1">
    <citation type="journal article" date="2014" name="PLoS Genet.">
        <title>Phylogenetically driven sequencing of extremely halophilic archaea reveals strategies for static and dynamic osmo-response.</title>
        <authorList>
            <person name="Becker E.A."/>
            <person name="Seitzer P.M."/>
            <person name="Tritt A."/>
            <person name="Larsen D."/>
            <person name="Krusor M."/>
            <person name="Yao A.I."/>
            <person name="Wu D."/>
            <person name="Madern D."/>
            <person name="Eisen J.A."/>
            <person name="Darling A.E."/>
            <person name="Facciotti M.T."/>
        </authorList>
    </citation>
    <scope>NUCLEOTIDE SEQUENCE [LARGE SCALE GENOMIC DNA]</scope>
    <source>
        <strain evidence="3 4">DSM 10524</strain>
    </source>
</reference>
<organism evidence="3 4">
    <name type="scientific">Natronococcus amylolyticus DSM 10524</name>
    <dbReference type="NCBI Taxonomy" id="1227497"/>
    <lineage>
        <taxon>Archaea</taxon>
        <taxon>Methanobacteriati</taxon>
        <taxon>Methanobacteriota</taxon>
        <taxon>Stenosarchaea group</taxon>
        <taxon>Halobacteria</taxon>
        <taxon>Halobacteriales</taxon>
        <taxon>Natrialbaceae</taxon>
        <taxon>Natronococcus</taxon>
    </lineage>
</organism>
<keyword evidence="4" id="KW-1185">Reference proteome</keyword>
<feature type="region of interest" description="Disordered" evidence="1">
    <location>
        <begin position="72"/>
        <end position="109"/>
    </location>
</feature>
<gene>
    <name evidence="3" type="ORF">C491_01881</name>
</gene>
<evidence type="ECO:0000313" key="4">
    <source>
        <dbReference type="Proteomes" id="UP000011688"/>
    </source>
</evidence>
<dbReference type="Proteomes" id="UP000011688">
    <property type="component" value="Unassembled WGS sequence"/>
</dbReference>
<dbReference type="EMBL" id="AOIB01000009">
    <property type="protein sequence ID" value="ELY60975.1"/>
    <property type="molecule type" value="Genomic_DNA"/>
</dbReference>
<dbReference type="OrthoDB" id="157531at2157"/>
<keyword evidence="2" id="KW-0472">Membrane</keyword>
<dbReference type="eggNOG" id="arCOG08183">
    <property type="taxonomic scope" value="Archaea"/>
</dbReference>